<dbReference type="OrthoDB" id="165498at2759"/>
<reference evidence="1 2" key="1">
    <citation type="submission" date="2015-12" db="EMBL/GenBank/DDBJ databases">
        <title>The genome of Folsomia candida.</title>
        <authorList>
            <person name="Faddeeva A."/>
            <person name="Derks M.F."/>
            <person name="Anvar Y."/>
            <person name="Smit S."/>
            <person name="Van Straalen N."/>
            <person name="Roelofs D."/>
        </authorList>
    </citation>
    <scope>NUCLEOTIDE SEQUENCE [LARGE SCALE GENOMIC DNA]</scope>
    <source>
        <strain evidence="1 2">VU population</strain>
        <tissue evidence="1">Whole body</tissue>
    </source>
</reference>
<dbReference type="Proteomes" id="UP000198287">
    <property type="component" value="Unassembled WGS sequence"/>
</dbReference>
<evidence type="ECO:0000313" key="2">
    <source>
        <dbReference type="Proteomes" id="UP000198287"/>
    </source>
</evidence>
<dbReference type="AlphaFoldDB" id="A0A226ETI4"/>
<gene>
    <name evidence="1" type="ORF">Fcan01_04966</name>
</gene>
<name>A0A226ETI4_FOLCA</name>
<accession>A0A226ETI4</accession>
<keyword evidence="2" id="KW-1185">Reference proteome</keyword>
<proteinExistence type="predicted"/>
<sequence length="197" mass="22076">MPHIEVTTPSSSAHLVGKSASCSKLIAESDSAISGSHRQGRCRRVTTLALGGCGRNDDGIRIEVTLHKPLRWQVTAAERASVSSRNRHYDSCSSESISANTRPVVALGVIDVNCAMYFFQCHKDTRWEKGMRIGMWLDMVDGDHVHGERRYNAPGFKYMVSTTLCFFSFFIHHLKKIVTQTLTLPQEEEEEISNSMK</sequence>
<comment type="caution">
    <text evidence="1">The sequence shown here is derived from an EMBL/GenBank/DDBJ whole genome shotgun (WGS) entry which is preliminary data.</text>
</comment>
<dbReference type="EMBL" id="LNIX01000002">
    <property type="protein sequence ID" value="OXA60374.1"/>
    <property type="molecule type" value="Genomic_DNA"/>
</dbReference>
<evidence type="ECO:0000313" key="1">
    <source>
        <dbReference type="EMBL" id="OXA60374.1"/>
    </source>
</evidence>
<protein>
    <submittedName>
        <fullName evidence="1">Uncharacterized protein</fullName>
    </submittedName>
</protein>
<organism evidence="1 2">
    <name type="scientific">Folsomia candida</name>
    <name type="common">Springtail</name>
    <dbReference type="NCBI Taxonomy" id="158441"/>
    <lineage>
        <taxon>Eukaryota</taxon>
        <taxon>Metazoa</taxon>
        <taxon>Ecdysozoa</taxon>
        <taxon>Arthropoda</taxon>
        <taxon>Hexapoda</taxon>
        <taxon>Collembola</taxon>
        <taxon>Entomobryomorpha</taxon>
        <taxon>Isotomoidea</taxon>
        <taxon>Isotomidae</taxon>
        <taxon>Proisotominae</taxon>
        <taxon>Folsomia</taxon>
    </lineage>
</organism>